<evidence type="ECO:0000313" key="1">
    <source>
        <dbReference type="EMBL" id="OUM88666.1"/>
    </source>
</evidence>
<dbReference type="GO" id="GO:1904047">
    <property type="term" value="F:S-adenosyl-L-methionine binding"/>
    <property type="evidence" value="ECO:0007669"/>
    <property type="project" value="TreeGrafter"/>
</dbReference>
<dbReference type="PANTHER" id="PTHR37822">
    <property type="entry name" value="SPORE PHOTOPRODUCT LYASE-RELATED"/>
    <property type="match status" value="1"/>
</dbReference>
<name>A0A1Y3PRC4_9BACI</name>
<accession>A0A1Y3PRC4</accession>
<proteinExistence type="predicted"/>
<protein>
    <submittedName>
        <fullName evidence="1">DNA repair photolyase</fullName>
    </submittedName>
</protein>
<dbReference type="GO" id="GO:0051539">
    <property type="term" value="F:4 iron, 4 sulfur cluster binding"/>
    <property type="evidence" value="ECO:0007669"/>
    <property type="project" value="TreeGrafter"/>
</dbReference>
<gene>
    <name evidence="1" type="ORF">BAA01_03175</name>
</gene>
<dbReference type="EMBL" id="LZRT01000058">
    <property type="protein sequence ID" value="OUM88666.1"/>
    <property type="molecule type" value="Genomic_DNA"/>
</dbReference>
<dbReference type="PANTHER" id="PTHR37822:SF2">
    <property type="entry name" value="SPORE PHOTOPRODUCT LYASE"/>
    <property type="match status" value="1"/>
</dbReference>
<dbReference type="Pfam" id="PF20903">
    <property type="entry name" value="SPL"/>
    <property type="match status" value="1"/>
</dbReference>
<dbReference type="Proteomes" id="UP000196475">
    <property type="component" value="Unassembled WGS sequence"/>
</dbReference>
<dbReference type="InterPro" id="IPR049539">
    <property type="entry name" value="SPL"/>
</dbReference>
<organism evidence="1 2">
    <name type="scientific">Bacillus thermozeamaize</name>
    <dbReference type="NCBI Taxonomy" id="230954"/>
    <lineage>
        <taxon>Bacteria</taxon>
        <taxon>Bacillati</taxon>
        <taxon>Bacillota</taxon>
        <taxon>Bacilli</taxon>
        <taxon>Bacillales</taxon>
        <taxon>Bacillaceae</taxon>
        <taxon>Bacillus</taxon>
    </lineage>
</organism>
<dbReference type="GO" id="GO:0003913">
    <property type="term" value="F:DNA photolyase activity"/>
    <property type="evidence" value="ECO:0007669"/>
    <property type="project" value="TreeGrafter"/>
</dbReference>
<comment type="caution">
    <text evidence="1">The sequence shown here is derived from an EMBL/GenBank/DDBJ whole genome shotgun (WGS) entry which is preliminary data.</text>
</comment>
<dbReference type="AlphaFoldDB" id="A0A1Y3PRC4"/>
<dbReference type="Gene3D" id="3.80.30.30">
    <property type="match status" value="1"/>
</dbReference>
<keyword evidence="1" id="KW-0456">Lyase</keyword>
<reference evidence="2" key="1">
    <citation type="submission" date="2016-06" db="EMBL/GenBank/DDBJ databases">
        <authorList>
            <person name="Nascimento L."/>
            <person name="Pereira R.V."/>
            <person name="Martins L.F."/>
            <person name="Quaggio R.B."/>
            <person name="Silva A.M."/>
            <person name="Setubal J.C."/>
        </authorList>
    </citation>
    <scope>NUCLEOTIDE SEQUENCE [LARGE SCALE GENOMIC DNA]</scope>
</reference>
<dbReference type="GO" id="GO:0042601">
    <property type="term" value="C:endospore-forming forespore"/>
    <property type="evidence" value="ECO:0007669"/>
    <property type="project" value="TreeGrafter"/>
</dbReference>
<evidence type="ECO:0000313" key="2">
    <source>
        <dbReference type="Proteomes" id="UP000196475"/>
    </source>
</evidence>
<dbReference type="Gene3D" id="3.40.50.12110">
    <property type="match status" value="1"/>
</dbReference>
<sequence length="345" mass="40000">MTETGAIAPAFSHIYVEEEALNYPLAKDILHRFPEAVRIPVRRYQDVFARPRQQFAAQKRSQKLILAVKKAPFLYPGAKVCHDFGNAHFYYTSVALNCLYNCEYCFLQGMFPSANLVLFVNLEDYFAEVDRLLKRHPVYLSISYESDLLAMERLVSYTREWIRFASSRPELAIEVRTKSANYAALAGAFSQPNTPPDNIILAWTLSPEEVIRRHEPLTPSLKARLASARQAIADGWKVRLCFDPVLHVRNWRDQYRQCIQATFAAIPAKSVHDISIGLFRVPRDYLKTMRKQRPGSALLHYPYENRQGVLSYPEHLAEEMIRFVREELEKHVPPDKIYLLEEEQH</sequence>